<organism evidence="1 2">
    <name type="scientific">Apiospora kogelbergensis</name>
    <dbReference type="NCBI Taxonomy" id="1337665"/>
    <lineage>
        <taxon>Eukaryota</taxon>
        <taxon>Fungi</taxon>
        <taxon>Dikarya</taxon>
        <taxon>Ascomycota</taxon>
        <taxon>Pezizomycotina</taxon>
        <taxon>Sordariomycetes</taxon>
        <taxon>Xylariomycetidae</taxon>
        <taxon>Amphisphaeriales</taxon>
        <taxon>Apiosporaceae</taxon>
        <taxon>Apiospora</taxon>
    </lineage>
</organism>
<evidence type="ECO:0000313" key="2">
    <source>
        <dbReference type="Proteomes" id="UP001392437"/>
    </source>
</evidence>
<protein>
    <submittedName>
        <fullName evidence="1">Uncharacterized protein</fullName>
    </submittedName>
</protein>
<dbReference type="EMBL" id="JAQQWP010000007">
    <property type="protein sequence ID" value="KAK8110083.1"/>
    <property type="molecule type" value="Genomic_DNA"/>
</dbReference>
<reference evidence="1 2" key="1">
    <citation type="submission" date="2023-01" db="EMBL/GenBank/DDBJ databases">
        <title>Analysis of 21 Apiospora genomes using comparative genomics revels a genus with tremendous synthesis potential of carbohydrate active enzymes and secondary metabolites.</title>
        <authorList>
            <person name="Sorensen T."/>
        </authorList>
    </citation>
    <scope>NUCLEOTIDE SEQUENCE [LARGE SCALE GENOMIC DNA]</scope>
    <source>
        <strain evidence="1 2">CBS 117206</strain>
    </source>
</reference>
<accession>A0AAW0QQ32</accession>
<dbReference type="Proteomes" id="UP001392437">
    <property type="component" value="Unassembled WGS sequence"/>
</dbReference>
<sequence length="116" mass="12227">MRFRNLYPNVTTSTPSPAPLLLLSRSYPAFDNSYIGGPVTLLRLQQSDAIDMVSELLSSNTYADPAGVRRGRSGWLPGFGVTDIFVRGGPPSIMVLAAAAAALVLGVPHLDAGLEA</sequence>
<keyword evidence="2" id="KW-1185">Reference proteome</keyword>
<gene>
    <name evidence="1" type="ORF">PG999_008220</name>
</gene>
<dbReference type="AlphaFoldDB" id="A0AAW0QQ32"/>
<evidence type="ECO:0000313" key="1">
    <source>
        <dbReference type="EMBL" id="KAK8110083.1"/>
    </source>
</evidence>
<proteinExistence type="predicted"/>
<name>A0AAW0QQ32_9PEZI</name>
<comment type="caution">
    <text evidence="1">The sequence shown here is derived from an EMBL/GenBank/DDBJ whole genome shotgun (WGS) entry which is preliminary data.</text>
</comment>